<dbReference type="Gene3D" id="3.30.565.10">
    <property type="entry name" value="Histidine kinase-like ATPase, C-terminal domain"/>
    <property type="match status" value="1"/>
</dbReference>
<dbReference type="InterPro" id="IPR037196">
    <property type="entry name" value="HSP90_C"/>
</dbReference>
<dbReference type="InterPro" id="IPR001404">
    <property type="entry name" value="Hsp90_fam"/>
</dbReference>
<dbReference type="GO" id="GO:0140662">
    <property type="term" value="F:ATP-dependent protein folding chaperone"/>
    <property type="evidence" value="ECO:0007669"/>
    <property type="project" value="InterPro"/>
</dbReference>
<dbReference type="AlphaFoldDB" id="A0A9Q0PVU9"/>
<gene>
    <name evidence="6" type="ORF">OIU74_014513</name>
</gene>
<dbReference type="PRINTS" id="PR00775">
    <property type="entry name" value="HEATSHOCK90"/>
</dbReference>
<evidence type="ECO:0000256" key="1">
    <source>
        <dbReference type="ARBA" id="ARBA00008239"/>
    </source>
</evidence>
<feature type="compositionally biased region" description="Basic and acidic residues" evidence="5">
    <location>
        <begin position="180"/>
        <end position="199"/>
    </location>
</feature>
<dbReference type="GO" id="GO:0051082">
    <property type="term" value="F:unfolded protein binding"/>
    <property type="evidence" value="ECO:0007669"/>
    <property type="project" value="InterPro"/>
</dbReference>
<name>A0A9Q0PVU9_9ROSI</name>
<dbReference type="EMBL" id="JAPFFM010000017">
    <property type="protein sequence ID" value="KAJ6695396.1"/>
    <property type="molecule type" value="Genomic_DNA"/>
</dbReference>
<dbReference type="Pfam" id="PF00183">
    <property type="entry name" value="HSP90"/>
    <property type="match status" value="2"/>
</dbReference>
<protein>
    <submittedName>
        <fullName evidence="6">HEAT SHOCK PROTEIN 83-LIKE</fullName>
    </submittedName>
</protein>
<comment type="similarity">
    <text evidence="1">Belongs to the heat shock protein 90 family.</text>
</comment>
<keyword evidence="6" id="KW-0346">Stress response</keyword>
<reference evidence="6" key="1">
    <citation type="submission" date="2022-11" db="EMBL/GenBank/DDBJ databases">
        <authorList>
            <person name="Hyden B.L."/>
            <person name="Feng K."/>
            <person name="Yates T."/>
            <person name="Jawdy S."/>
            <person name="Smart L.B."/>
            <person name="Muchero W."/>
        </authorList>
    </citation>
    <scope>NUCLEOTIDE SEQUENCE</scope>
    <source>
        <tissue evidence="6">Shoot tip</tissue>
    </source>
</reference>
<feature type="compositionally biased region" description="Basic and acidic residues" evidence="5">
    <location>
        <begin position="161"/>
        <end position="173"/>
    </location>
</feature>
<dbReference type="PANTHER" id="PTHR11528">
    <property type="entry name" value="HEAT SHOCK PROTEIN 90 FAMILY MEMBER"/>
    <property type="match status" value="1"/>
</dbReference>
<proteinExistence type="inferred from homology"/>
<evidence type="ECO:0000313" key="6">
    <source>
        <dbReference type="EMBL" id="KAJ6695396.1"/>
    </source>
</evidence>
<sequence>MADVKMEDTVVFAFHARIRIFPDKVNWTLSITDSVAGMTNADLANNVGTIARSGTKEFMEALQAGADVGMIGQFGAGIYSAFLVAGKVIVVTKHNDDDQKDVDGEPLGRGKKVTLFLKDDQLEERRLKDLVRKHSEFISYPIYLWTEKTIEKEVSDDEDEKTTKEEEGVDGKKLGSATKEGLKVEDDEEGRRSKEEKQQSFENSCKTIKEILGDRVEKVMLSDRPVDSPCFLVTGEHGWSANMERIMKAQALSMASEMSSKKIMEINPENLIMEELRKRAEADKNDKLNQ</sequence>
<comment type="caution">
    <text evidence="6">The sequence shown here is derived from an EMBL/GenBank/DDBJ whole genome shotgun (WGS) entry which is preliminary data.</text>
</comment>
<dbReference type="Proteomes" id="UP001151752">
    <property type="component" value="Chromosome 3"/>
</dbReference>
<dbReference type="SUPFAM" id="SSF55874">
    <property type="entry name" value="ATPase domain of HSP90 chaperone/DNA topoisomerase II/histidine kinase"/>
    <property type="match status" value="1"/>
</dbReference>
<keyword evidence="7" id="KW-1185">Reference proteome</keyword>
<feature type="region of interest" description="Disordered" evidence="5">
    <location>
        <begin position="153"/>
        <end position="202"/>
    </location>
</feature>
<dbReference type="SUPFAM" id="SSF110942">
    <property type="entry name" value="HSP90 C-terminal domain"/>
    <property type="match status" value="1"/>
</dbReference>
<dbReference type="Gene3D" id="1.20.120.790">
    <property type="entry name" value="Heat shock protein 90, C-terminal domain"/>
    <property type="match status" value="1"/>
</dbReference>
<accession>A0A9Q0PVU9</accession>
<keyword evidence="2" id="KW-0547">Nucleotide-binding</keyword>
<dbReference type="InterPro" id="IPR020575">
    <property type="entry name" value="Hsp90_N"/>
</dbReference>
<evidence type="ECO:0000256" key="4">
    <source>
        <dbReference type="ARBA" id="ARBA00023186"/>
    </source>
</evidence>
<reference evidence="6" key="2">
    <citation type="journal article" date="2023" name="Int. J. Mol. Sci.">
        <title>De Novo Assembly and Annotation of 11 Diverse Shrub Willow (Salix) Genomes Reveals Novel Gene Organization in Sex-Linked Regions.</title>
        <authorList>
            <person name="Hyden B."/>
            <person name="Feng K."/>
            <person name="Yates T.B."/>
            <person name="Jawdy S."/>
            <person name="Cereghino C."/>
            <person name="Smart L.B."/>
            <person name="Muchero W."/>
        </authorList>
    </citation>
    <scope>NUCLEOTIDE SEQUENCE</scope>
    <source>
        <tissue evidence="6">Shoot tip</tissue>
    </source>
</reference>
<evidence type="ECO:0000313" key="7">
    <source>
        <dbReference type="Proteomes" id="UP001151752"/>
    </source>
</evidence>
<evidence type="ECO:0000256" key="3">
    <source>
        <dbReference type="ARBA" id="ARBA00022840"/>
    </source>
</evidence>
<keyword evidence="3" id="KW-0067">ATP-binding</keyword>
<dbReference type="GO" id="GO:0016887">
    <property type="term" value="F:ATP hydrolysis activity"/>
    <property type="evidence" value="ECO:0007669"/>
    <property type="project" value="InterPro"/>
</dbReference>
<evidence type="ECO:0000256" key="5">
    <source>
        <dbReference type="SAM" id="MobiDB-lite"/>
    </source>
</evidence>
<dbReference type="GO" id="GO:0005524">
    <property type="term" value="F:ATP binding"/>
    <property type="evidence" value="ECO:0007669"/>
    <property type="project" value="UniProtKB-KW"/>
</dbReference>
<dbReference type="InterPro" id="IPR036890">
    <property type="entry name" value="HATPase_C_sf"/>
</dbReference>
<organism evidence="6 7">
    <name type="scientific">Salix koriyanagi</name>
    <dbReference type="NCBI Taxonomy" id="2511006"/>
    <lineage>
        <taxon>Eukaryota</taxon>
        <taxon>Viridiplantae</taxon>
        <taxon>Streptophyta</taxon>
        <taxon>Embryophyta</taxon>
        <taxon>Tracheophyta</taxon>
        <taxon>Spermatophyta</taxon>
        <taxon>Magnoliopsida</taxon>
        <taxon>eudicotyledons</taxon>
        <taxon>Gunneridae</taxon>
        <taxon>Pentapetalae</taxon>
        <taxon>rosids</taxon>
        <taxon>fabids</taxon>
        <taxon>Malpighiales</taxon>
        <taxon>Salicaceae</taxon>
        <taxon>Saliceae</taxon>
        <taxon>Salix</taxon>
    </lineage>
</organism>
<evidence type="ECO:0000256" key="2">
    <source>
        <dbReference type="ARBA" id="ARBA00022741"/>
    </source>
</evidence>
<keyword evidence="4" id="KW-0143">Chaperone</keyword>